<keyword evidence="1" id="KW-0808">Transferase</keyword>
<reference evidence="1" key="1">
    <citation type="submission" date="2019-05" db="EMBL/GenBank/DDBJ databases">
        <authorList>
            <consortium name="Pathogen Informatics"/>
        </authorList>
    </citation>
    <scope>NUCLEOTIDE SEQUENCE [LARGE SCALE GENOMIC DNA]</scope>
    <source>
        <strain evidence="1">NCTC12965</strain>
    </source>
</reference>
<evidence type="ECO:0000313" key="1">
    <source>
        <dbReference type="EMBL" id="VTR19868.1"/>
    </source>
</evidence>
<proteinExistence type="predicted"/>
<keyword evidence="1" id="KW-0012">Acyltransferase</keyword>
<dbReference type="EMBL" id="CABEEZ010000020">
    <property type="protein sequence ID" value="VTR19868.1"/>
    <property type="molecule type" value="Genomic_DNA"/>
</dbReference>
<name>A0A4V6KL03_SERFO</name>
<organism evidence="1">
    <name type="scientific">Serratia fonticola</name>
    <dbReference type="NCBI Taxonomy" id="47917"/>
    <lineage>
        <taxon>Bacteria</taxon>
        <taxon>Pseudomonadati</taxon>
        <taxon>Pseudomonadota</taxon>
        <taxon>Gammaproteobacteria</taxon>
        <taxon>Enterobacterales</taxon>
        <taxon>Yersiniaceae</taxon>
        <taxon>Serratia</taxon>
    </lineage>
</organism>
<gene>
    <name evidence="1" type="primary">metA_2</name>
    <name evidence="1" type="ORF">NCTC12965_00872</name>
</gene>
<protein>
    <submittedName>
        <fullName evidence="1">Homoserine O-succinyltransferase</fullName>
        <ecNumber evidence="1">2.3.1.46</ecNumber>
    </submittedName>
</protein>
<dbReference type="Gene3D" id="3.40.50.880">
    <property type="match status" value="1"/>
</dbReference>
<sequence length="36" mass="4182">MPIRVPDELPAVNFLRNENVFVMTSSRAKKHRKSGR</sequence>
<dbReference type="EC" id="2.3.1.46" evidence="1"/>
<accession>A0A4V6KL03</accession>
<dbReference type="GO" id="GO:0008899">
    <property type="term" value="F:homoserine O-succinyltransferase activity"/>
    <property type="evidence" value="ECO:0007669"/>
    <property type="project" value="UniProtKB-EC"/>
</dbReference>
<dbReference type="InterPro" id="IPR029062">
    <property type="entry name" value="Class_I_gatase-like"/>
</dbReference>
<dbReference type="AlphaFoldDB" id="A0A4V6KL03"/>